<dbReference type="Proteomes" id="UP001519273">
    <property type="component" value="Unassembled WGS sequence"/>
</dbReference>
<keyword evidence="3" id="KW-1185">Reference proteome</keyword>
<protein>
    <submittedName>
        <fullName evidence="2">Uncharacterized protein</fullName>
    </submittedName>
</protein>
<feature type="chain" id="PRO_5046862022" evidence="1">
    <location>
        <begin position="34"/>
        <end position="279"/>
    </location>
</feature>
<dbReference type="RefSeq" id="WP_209850715.1">
    <property type="nucleotide sequence ID" value="NZ_CBCRVE010000007.1"/>
</dbReference>
<gene>
    <name evidence="2" type="ORF">J2Z20_002592</name>
</gene>
<organism evidence="2 3">
    <name type="scientific">Paenibacillus sediminis</name>
    <dbReference type="NCBI Taxonomy" id="664909"/>
    <lineage>
        <taxon>Bacteria</taxon>
        <taxon>Bacillati</taxon>
        <taxon>Bacillota</taxon>
        <taxon>Bacilli</taxon>
        <taxon>Bacillales</taxon>
        <taxon>Paenibacillaceae</taxon>
        <taxon>Paenibacillus</taxon>
    </lineage>
</organism>
<accession>A0ABS4H578</accession>
<comment type="caution">
    <text evidence="2">The sequence shown here is derived from an EMBL/GenBank/DDBJ whole genome shotgun (WGS) entry which is preliminary data.</text>
</comment>
<evidence type="ECO:0000313" key="2">
    <source>
        <dbReference type="EMBL" id="MBP1937679.1"/>
    </source>
</evidence>
<evidence type="ECO:0000256" key="1">
    <source>
        <dbReference type="SAM" id="SignalP"/>
    </source>
</evidence>
<name>A0ABS4H578_9BACL</name>
<sequence>MKRMNLYAKIATKIVLALLVVLLTLHHPASVKAASMELSPAQKSNLDKTTASTDRALAGKINALYSTFLTLQVQDQKIDQNISTLHYSNEEALAILRKQIKLIDAEKLSKLDNALKQTKERYKPLFDLYSTLNKQIAAARKLKNKELSSALRSQADTVKIAVQLAREDIQAKEHALAAAKDEAGKKIKKIRNILSEIDPLIMKIKAERSTATILKRNVSPMWKTLTQSIKDNDAKRTESSLTNINSLLRQISEQKQKMMNLEGKISGIIQSARAQMPIS</sequence>
<reference evidence="2 3" key="1">
    <citation type="submission" date="2021-03" db="EMBL/GenBank/DDBJ databases">
        <title>Genomic Encyclopedia of Type Strains, Phase IV (KMG-IV): sequencing the most valuable type-strain genomes for metagenomic binning, comparative biology and taxonomic classification.</title>
        <authorList>
            <person name="Goeker M."/>
        </authorList>
    </citation>
    <scope>NUCLEOTIDE SEQUENCE [LARGE SCALE GENOMIC DNA]</scope>
    <source>
        <strain evidence="2 3">DSM 23491</strain>
    </source>
</reference>
<proteinExistence type="predicted"/>
<feature type="signal peptide" evidence="1">
    <location>
        <begin position="1"/>
        <end position="33"/>
    </location>
</feature>
<dbReference type="EMBL" id="JAGGKP010000006">
    <property type="protein sequence ID" value="MBP1937679.1"/>
    <property type="molecule type" value="Genomic_DNA"/>
</dbReference>
<keyword evidence="1" id="KW-0732">Signal</keyword>
<evidence type="ECO:0000313" key="3">
    <source>
        <dbReference type="Proteomes" id="UP001519273"/>
    </source>
</evidence>